<evidence type="ECO:0000256" key="3">
    <source>
        <dbReference type="ARBA" id="ARBA00023163"/>
    </source>
</evidence>
<dbReference type="InterPro" id="IPR028978">
    <property type="entry name" value="Chorismate_lyase_/UTRA_dom_sf"/>
</dbReference>
<dbReference type="GO" id="GO:0003700">
    <property type="term" value="F:DNA-binding transcription factor activity"/>
    <property type="evidence" value="ECO:0007669"/>
    <property type="project" value="InterPro"/>
</dbReference>
<dbReference type="Pfam" id="PF07702">
    <property type="entry name" value="UTRA"/>
    <property type="match status" value="1"/>
</dbReference>
<dbReference type="OrthoDB" id="3615556at2"/>
<dbReference type="InterPro" id="IPR000524">
    <property type="entry name" value="Tscrpt_reg_HTH_GntR"/>
</dbReference>
<dbReference type="Gene3D" id="3.40.1410.10">
    <property type="entry name" value="Chorismate lyase-like"/>
    <property type="match status" value="1"/>
</dbReference>
<dbReference type="CDD" id="cd07377">
    <property type="entry name" value="WHTH_GntR"/>
    <property type="match status" value="1"/>
</dbReference>
<evidence type="ECO:0000259" key="4">
    <source>
        <dbReference type="PROSITE" id="PS50949"/>
    </source>
</evidence>
<dbReference type="AlphaFoldDB" id="A0A285IVS9"/>
<dbReference type="PANTHER" id="PTHR44846:SF17">
    <property type="entry name" value="GNTR-FAMILY TRANSCRIPTIONAL REGULATOR"/>
    <property type="match status" value="1"/>
</dbReference>
<reference evidence="5 6" key="1">
    <citation type="submission" date="2017-09" db="EMBL/GenBank/DDBJ databases">
        <authorList>
            <person name="Ehlers B."/>
            <person name="Leendertz F.H."/>
        </authorList>
    </citation>
    <scope>NUCLEOTIDE SEQUENCE [LARGE SCALE GENOMIC DNA]</scope>
    <source>
        <strain evidence="5 6">CGMCC 4.6857</strain>
    </source>
</reference>
<dbReference type="RefSeq" id="WP_097322811.1">
    <property type="nucleotide sequence ID" value="NZ_OBDY01000012.1"/>
</dbReference>
<proteinExistence type="predicted"/>
<evidence type="ECO:0000313" key="6">
    <source>
        <dbReference type="Proteomes" id="UP000219612"/>
    </source>
</evidence>
<keyword evidence="2" id="KW-0238">DNA-binding</keyword>
<dbReference type="GO" id="GO:0045892">
    <property type="term" value="P:negative regulation of DNA-templated transcription"/>
    <property type="evidence" value="ECO:0007669"/>
    <property type="project" value="TreeGrafter"/>
</dbReference>
<organism evidence="5 6">
    <name type="scientific">Paractinoplanes atraurantiacus</name>
    <dbReference type="NCBI Taxonomy" id="1036182"/>
    <lineage>
        <taxon>Bacteria</taxon>
        <taxon>Bacillati</taxon>
        <taxon>Actinomycetota</taxon>
        <taxon>Actinomycetes</taxon>
        <taxon>Micromonosporales</taxon>
        <taxon>Micromonosporaceae</taxon>
        <taxon>Paractinoplanes</taxon>
    </lineage>
</organism>
<dbReference type="Proteomes" id="UP000219612">
    <property type="component" value="Unassembled WGS sequence"/>
</dbReference>
<evidence type="ECO:0000313" key="5">
    <source>
        <dbReference type="EMBL" id="SNY52048.1"/>
    </source>
</evidence>
<dbReference type="SUPFAM" id="SSF46785">
    <property type="entry name" value="Winged helix' DNA-binding domain"/>
    <property type="match status" value="1"/>
</dbReference>
<accession>A0A285IVS9</accession>
<keyword evidence="6" id="KW-1185">Reference proteome</keyword>
<dbReference type="InterPro" id="IPR011663">
    <property type="entry name" value="UTRA"/>
</dbReference>
<sequence length="284" mass="31553">MTSRTSRSSALHDRIADDLRTRIGAGEYGPGASLPPMRELQAQWKCSDGPVRDALAILKGEGLITVSRGAPARVRIQPDRKEHSIAVTPEVAQAYKDLALRSEAERSSTGTVELSIGVPLSETEFSVTYEHVAANAELANEFKVKAGTDLLRRTYRTSRKETGKLMLFSVSHIPTFLIESNPALLDPKNEPWPGGHWHQLYTVGIEIDRLENVITAIQPTTIERQDWGMDHGVPLLCLRSLSIDILGRVVEVAYSTYPADRTEIRYTQQLTRWPDVPAKSPEES</sequence>
<dbReference type="EMBL" id="OBDY01000012">
    <property type="protein sequence ID" value="SNY52048.1"/>
    <property type="molecule type" value="Genomic_DNA"/>
</dbReference>
<dbReference type="Pfam" id="PF00392">
    <property type="entry name" value="GntR"/>
    <property type="match status" value="1"/>
</dbReference>
<dbReference type="InterPro" id="IPR036388">
    <property type="entry name" value="WH-like_DNA-bd_sf"/>
</dbReference>
<protein>
    <submittedName>
        <fullName evidence="5">GntR family transcriptional regulator</fullName>
    </submittedName>
</protein>
<dbReference type="SMART" id="SM00345">
    <property type="entry name" value="HTH_GNTR"/>
    <property type="match status" value="1"/>
</dbReference>
<name>A0A285IVS9_9ACTN</name>
<evidence type="ECO:0000256" key="1">
    <source>
        <dbReference type="ARBA" id="ARBA00023015"/>
    </source>
</evidence>
<keyword evidence="3" id="KW-0804">Transcription</keyword>
<dbReference type="Gene3D" id="1.10.10.10">
    <property type="entry name" value="Winged helix-like DNA-binding domain superfamily/Winged helix DNA-binding domain"/>
    <property type="match status" value="1"/>
</dbReference>
<dbReference type="SUPFAM" id="SSF64288">
    <property type="entry name" value="Chorismate lyase-like"/>
    <property type="match status" value="1"/>
</dbReference>
<dbReference type="PANTHER" id="PTHR44846">
    <property type="entry name" value="MANNOSYL-D-GLYCERATE TRANSPORT/METABOLISM SYSTEM REPRESSOR MNGR-RELATED"/>
    <property type="match status" value="1"/>
</dbReference>
<gene>
    <name evidence="5" type="ORF">SAMN05421748_112228</name>
</gene>
<dbReference type="InterPro" id="IPR036390">
    <property type="entry name" value="WH_DNA-bd_sf"/>
</dbReference>
<evidence type="ECO:0000256" key="2">
    <source>
        <dbReference type="ARBA" id="ARBA00023125"/>
    </source>
</evidence>
<keyword evidence="1" id="KW-0805">Transcription regulation</keyword>
<feature type="domain" description="HTH gntR-type" evidence="4">
    <location>
        <begin position="9"/>
        <end position="77"/>
    </location>
</feature>
<dbReference type="InterPro" id="IPR050679">
    <property type="entry name" value="Bact_HTH_transcr_reg"/>
</dbReference>
<dbReference type="PROSITE" id="PS50949">
    <property type="entry name" value="HTH_GNTR"/>
    <property type="match status" value="1"/>
</dbReference>
<dbReference type="GO" id="GO:0003677">
    <property type="term" value="F:DNA binding"/>
    <property type="evidence" value="ECO:0007669"/>
    <property type="project" value="UniProtKB-KW"/>
</dbReference>